<dbReference type="GO" id="GO:0016787">
    <property type="term" value="F:hydrolase activity"/>
    <property type="evidence" value="ECO:0007669"/>
    <property type="project" value="UniProtKB-KW"/>
</dbReference>
<dbReference type="Pfam" id="PF12684">
    <property type="entry name" value="DUF3799"/>
    <property type="match status" value="1"/>
</dbReference>
<dbReference type="Proteomes" id="UP001211421">
    <property type="component" value="Unassembled WGS sequence"/>
</dbReference>
<dbReference type="EMBL" id="JAQMLS010000009">
    <property type="protein sequence ID" value="MDB8742816.1"/>
    <property type="molecule type" value="Genomic_DNA"/>
</dbReference>
<reference evidence="3" key="1">
    <citation type="submission" date="2023-01" db="EMBL/GenBank/DDBJ databases">
        <title>Human gut microbiome strain richness.</title>
        <authorList>
            <person name="Chen-Liaw A."/>
        </authorList>
    </citation>
    <scope>NUCLEOTIDE SEQUENCE</scope>
    <source>
        <strain evidence="3">D59st1_B8_D59t2_181005</strain>
    </source>
</reference>
<dbReference type="Gene3D" id="3.90.320.10">
    <property type="match status" value="1"/>
</dbReference>
<comment type="caution">
    <text evidence="3">The sequence shown here is derived from an EMBL/GenBank/DDBJ whole genome shotgun (WGS) entry which is preliminary data.</text>
</comment>
<dbReference type="InterPro" id="IPR011604">
    <property type="entry name" value="PDDEXK-like_dom_sf"/>
</dbReference>
<evidence type="ECO:0000313" key="3">
    <source>
        <dbReference type="EMBL" id="MDB8742816.1"/>
    </source>
</evidence>
<dbReference type="InterPro" id="IPR024432">
    <property type="entry name" value="Put_RecE_PDDEXK-like_dom"/>
</dbReference>
<protein>
    <submittedName>
        <fullName evidence="3">PD-(D/E)XK nuclease-like domain-containing protein</fullName>
    </submittedName>
</protein>
<gene>
    <name evidence="3" type="ORF">PNV70_12165</name>
</gene>
<evidence type="ECO:0000259" key="2">
    <source>
        <dbReference type="Pfam" id="PF12684"/>
    </source>
</evidence>
<proteinExistence type="predicted"/>
<evidence type="ECO:0000313" key="4">
    <source>
        <dbReference type="Proteomes" id="UP001211421"/>
    </source>
</evidence>
<evidence type="ECO:0000256" key="1">
    <source>
        <dbReference type="ARBA" id="ARBA00022801"/>
    </source>
</evidence>
<accession>A0AAW6E424</accession>
<sequence length="259" mass="30023">MQLTSENYFSQQANLEYMSCSQFKSFCDCEERTLADIAGDYKRDSSTALLVGSYVDAHFEGTLDVFKAQHPELFKRDGTLKADYVQAESIIQRVENDKLFMKYMAGEKQVIMTGKIADVPYKIKIDSYHPDKAIVDLKVVKDFEKLWNDAEKLKQSFIRYWGYDIQGAIYQEIVRQNTGKKLPFFIAAATKEKHTDFNVFAVPQEWLDEKLAFVEERTPHFAKLKTGEELAERCEKCDWCKDTKILDRIVDARDLEDGI</sequence>
<name>A0AAW6E424_9FIRM</name>
<dbReference type="AlphaFoldDB" id="A0AAW6E424"/>
<feature type="domain" description="Putative exodeoxyribonuclease 8 PDDEXK-like" evidence="2">
    <location>
        <begin position="19"/>
        <end position="243"/>
    </location>
</feature>
<keyword evidence="1" id="KW-0378">Hydrolase</keyword>
<organism evidence="3 4">
    <name type="scientific">Ruminococcus bicirculans</name>
    <name type="common">ex Wegman et al. 2014</name>
    <dbReference type="NCBI Taxonomy" id="1160721"/>
    <lineage>
        <taxon>Bacteria</taxon>
        <taxon>Bacillati</taxon>
        <taxon>Bacillota</taxon>
        <taxon>Clostridia</taxon>
        <taxon>Eubacteriales</taxon>
        <taxon>Oscillospiraceae</taxon>
        <taxon>Ruminococcus</taxon>
    </lineage>
</organism>